<keyword evidence="2" id="KW-0472">Membrane</keyword>
<sequence>MNPDPAVSEYLSGFPDCAAFLASSRDLAIFRRFDTIATRNLLYLQDQLVSLERRLDECDEDDKAVISKGNGIPTPEGMSAQQASSDWDSFERQSRIEPNQKKKMESALKIRNCLKEYEDALMRRGALFQMQPPDEVARSIVAEFFDIKKPLVNSREEKLCDARDVISVHSGADRDRLRRYTEAGFGFFFKERRPLPESWKEIKDLYYFPEDGGIVRLVSIIGVLMATLLLFGAVAALNFVSPKNHGLRIGIIGAFTLAFAITLGFLTNAKRTELFGAVAAYVDPDKHPA</sequence>
<feature type="region of interest" description="Disordered" evidence="1">
    <location>
        <begin position="65"/>
        <end position="101"/>
    </location>
</feature>
<proteinExistence type="predicted"/>
<feature type="transmembrane region" description="Helical" evidence="2">
    <location>
        <begin position="246"/>
        <end position="266"/>
    </location>
</feature>
<keyword evidence="5" id="KW-1185">Reference proteome</keyword>
<dbReference type="Pfam" id="PF20237">
    <property type="entry name" value="DUF6594"/>
    <property type="match status" value="1"/>
</dbReference>
<keyword evidence="2" id="KW-0812">Transmembrane</keyword>
<evidence type="ECO:0000256" key="1">
    <source>
        <dbReference type="SAM" id="MobiDB-lite"/>
    </source>
</evidence>
<keyword evidence="2" id="KW-1133">Transmembrane helix</keyword>
<evidence type="ECO:0000313" key="4">
    <source>
        <dbReference type="EMBL" id="KAF4311249.1"/>
    </source>
</evidence>
<dbReference type="EMBL" id="WWBZ02000011">
    <property type="protein sequence ID" value="KAF4311249.1"/>
    <property type="molecule type" value="Genomic_DNA"/>
</dbReference>
<dbReference type="PANTHER" id="PTHR34502">
    <property type="entry name" value="DUF6594 DOMAIN-CONTAINING PROTEIN-RELATED"/>
    <property type="match status" value="1"/>
</dbReference>
<dbReference type="PANTHER" id="PTHR34502:SF4">
    <property type="entry name" value="DUF6594 DOMAIN-CONTAINING PROTEIN"/>
    <property type="match status" value="1"/>
</dbReference>
<feature type="compositionally biased region" description="Basic and acidic residues" evidence="1">
    <location>
        <begin position="89"/>
        <end position="101"/>
    </location>
</feature>
<reference evidence="4" key="1">
    <citation type="submission" date="2020-04" db="EMBL/GenBank/DDBJ databases">
        <title>Genome Assembly and Annotation of Botryosphaeria dothidea sdau 11-99, a Latent Pathogen of Apple Fruit Ring Rot in China.</title>
        <authorList>
            <person name="Yu C."/>
            <person name="Diao Y."/>
            <person name="Lu Q."/>
            <person name="Zhao J."/>
            <person name="Cui S."/>
            <person name="Peng C."/>
            <person name="He B."/>
            <person name="Liu H."/>
        </authorList>
    </citation>
    <scope>NUCLEOTIDE SEQUENCE [LARGE SCALE GENOMIC DNA]</scope>
    <source>
        <strain evidence="4">Sdau11-99</strain>
    </source>
</reference>
<evidence type="ECO:0000313" key="5">
    <source>
        <dbReference type="Proteomes" id="UP000572817"/>
    </source>
</evidence>
<organism evidence="4 5">
    <name type="scientific">Botryosphaeria dothidea</name>
    <dbReference type="NCBI Taxonomy" id="55169"/>
    <lineage>
        <taxon>Eukaryota</taxon>
        <taxon>Fungi</taxon>
        <taxon>Dikarya</taxon>
        <taxon>Ascomycota</taxon>
        <taxon>Pezizomycotina</taxon>
        <taxon>Dothideomycetes</taxon>
        <taxon>Dothideomycetes incertae sedis</taxon>
        <taxon>Botryosphaeriales</taxon>
        <taxon>Botryosphaeriaceae</taxon>
        <taxon>Botryosphaeria</taxon>
    </lineage>
</organism>
<gene>
    <name evidence="4" type="ORF">GTA08_BOTSDO13319</name>
</gene>
<dbReference type="InterPro" id="IPR046529">
    <property type="entry name" value="DUF6594"/>
</dbReference>
<comment type="caution">
    <text evidence="4">The sequence shown here is derived from an EMBL/GenBank/DDBJ whole genome shotgun (WGS) entry which is preliminary data.</text>
</comment>
<evidence type="ECO:0000256" key="2">
    <source>
        <dbReference type="SAM" id="Phobius"/>
    </source>
</evidence>
<dbReference type="AlphaFoldDB" id="A0A8H4J1Z1"/>
<dbReference type="Proteomes" id="UP000572817">
    <property type="component" value="Unassembled WGS sequence"/>
</dbReference>
<feature type="domain" description="DUF6594" evidence="3">
    <location>
        <begin position="14"/>
        <end position="282"/>
    </location>
</feature>
<protein>
    <recommendedName>
        <fullName evidence="3">DUF6594 domain-containing protein</fullName>
    </recommendedName>
</protein>
<name>A0A8H4J1Z1_9PEZI</name>
<dbReference type="OrthoDB" id="3533814at2759"/>
<evidence type="ECO:0000259" key="3">
    <source>
        <dbReference type="Pfam" id="PF20237"/>
    </source>
</evidence>
<accession>A0A8H4J1Z1</accession>
<feature type="transmembrane region" description="Helical" evidence="2">
    <location>
        <begin position="217"/>
        <end position="240"/>
    </location>
</feature>